<dbReference type="GO" id="GO:0005886">
    <property type="term" value="C:plasma membrane"/>
    <property type="evidence" value="ECO:0007669"/>
    <property type="project" value="UniProtKB-SubCell"/>
</dbReference>
<evidence type="ECO:0000259" key="8">
    <source>
        <dbReference type="PROSITE" id="PS50850"/>
    </source>
</evidence>
<evidence type="ECO:0000313" key="9">
    <source>
        <dbReference type="EMBL" id="MEC0275367.1"/>
    </source>
</evidence>
<feature type="transmembrane region" description="Helical" evidence="7">
    <location>
        <begin position="81"/>
        <end position="104"/>
    </location>
</feature>
<dbReference type="GO" id="GO:0022857">
    <property type="term" value="F:transmembrane transporter activity"/>
    <property type="evidence" value="ECO:0007669"/>
    <property type="project" value="InterPro"/>
</dbReference>
<feature type="transmembrane region" description="Helical" evidence="7">
    <location>
        <begin position="348"/>
        <end position="370"/>
    </location>
</feature>
<dbReference type="PANTHER" id="PTHR11662:SF399">
    <property type="entry name" value="FI19708P1-RELATED"/>
    <property type="match status" value="1"/>
</dbReference>
<dbReference type="InterPro" id="IPR020846">
    <property type="entry name" value="MFS_dom"/>
</dbReference>
<evidence type="ECO:0000313" key="10">
    <source>
        <dbReference type="Proteomes" id="UP001307168"/>
    </source>
</evidence>
<evidence type="ECO:0000256" key="5">
    <source>
        <dbReference type="ARBA" id="ARBA00022989"/>
    </source>
</evidence>
<feature type="transmembrane region" description="Helical" evidence="7">
    <location>
        <begin position="411"/>
        <end position="433"/>
    </location>
</feature>
<dbReference type="InterPro" id="IPR050382">
    <property type="entry name" value="MFS_Na/Anion_cotransporter"/>
</dbReference>
<accession>A0AAW9NI81</accession>
<dbReference type="InterPro" id="IPR000849">
    <property type="entry name" value="Sugar_P_transporter"/>
</dbReference>
<proteinExistence type="predicted"/>
<feature type="transmembrane region" description="Helical" evidence="7">
    <location>
        <begin position="324"/>
        <end position="342"/>
    </location>
</feature>
<feature type="transmembrane region" description="Helical" evidence="7">
    <location>
        <begin position="171"/>
        <end position="189"/>
    </location>
</feature>
<evidence type="ECO:0000256" key="6">
    <source>
        <dbReference type="ARBA" id="ARBA00023136"/>
    </source>
</evidence>
<dbReference type="Gene3D" id="1.20.1250.20">
    <property type="entry name" value="MFS general substrate transporter like domains"/>
    <property type="match status" value="2"/>
</dbReference>
<name>A0AAW9NI81_9BACI</name>
<gene>
    <name evidence="9" type="ORF">P4706_20165</name>
</gene>
<keyword evidence="4 7" id="KW-0812">Transmembrane</keyword>
<feature type="domain" description="Major facilitator superfamily (MFS) profile" evidence="8">
    <location>
        <begin position="15"/>
        <end position="437"/>
    </location>
</feature>
<dbReference type="InterPro" id="IPR036259">
    <property type="entry name" value="MFS_trans_sf"/>
</dbReference>
<dbReference type="EMBL" id="JARNBH010000019">
    <property type="protein sequence ID" value="MEC0275367.1"/>
    <property type="molecule type" value="Genomic_DNA"/>
</dbReference>
<comment type="caution">
    <text evidence="9">The sequence shown here is derived from an EMBL/GenBank/DDBJ whole genome shotgun (WGS) entry which is preliminary data.</text>
</comment>
<evidence type="ECO:0000256" key="2">
    <source>
        <dbReference type="ARBA" id="ARBA00022448"/>
    </source>
</evidence>
<dbReference type="InterPro" id="IPR011701">
    <property type="entry name" value="MFS"/>
</dbReference>
<protein>
    <submittedName>
        <fullName evidence="9">MFS transporter</fullName>
    </submittedName>
</protein>
<reference evidence="9 10" key="1">
    <citation type="submission" date="2023-03" db="EMBL/GenBank/DDBJ databases">
        <title>Bacillus Genome Sequencing.</title>
        <authorList>
            <person name="Dunlap C."/>
        </authorList>
    </citation>
    <scope>NUCLEOTIDE SEQUENCE [LARGE SCALE GENOMIC DNA]</scope>
    <source>
        <strain evidence="9 10">B-41290</strain>
    </source>
</reference>
<dbReference type="AlphaFoldDB" id="A0AAW9NI81"/>
<organism evidence="9 10">
    <name type="scientific">Peribacillus castrilensis</name>
    <dbReference type="NCBI Taxonomy" id="2897690"/>
    <lineage>
        <taxon>Bacteria</taxon>
        <taxon>Bacillati</taxon>
        <taxon>Bacillota</taxon>
        <taxon>Bacilli</taxon>
        <taxon>Bacillales</taxon>
        <taxon>Bacillaceae</taxon>
        <taxon>Peribacillus</taxon>
    </lineage>
</organism>
<dbReference type="Pfam" id="PF07690">
    <property type="entry name" value="MFS_1"/>
    <property type="match status" value="1"/>
</dbReference>
<feature type="transmembrane region" description="Helical" evidence="7">
    <location>
        <begin position="382"/>
        <end position="405"/>
    </location>
</feature>
<dbReference type="PROSITE" id="PS50850">
    <property type="entry name" value="MFS"/>
    <property type="match status" value="1"/>
</dbReference>
<dbReference type="SUPFAM" id="SSF103473">
    <property type="entry name" value="MFS general substrate transporter"/>
    <property type="match status" value="1"/>
</dbReference>
<feature type="transmembrane region" description="Helical" evidence="7">
    <location>
        <begin position="51"/>
        <end position="74"/>
    </location>
</feature>
<comment type="subcellular location">
    <subcellularLocation>
        <location evidence="1">Cell membrane</location>
        <topology evidence="1">Multi-pass membrane protein</topology>
    </subcellularLocation>
</comment>
<evidence type="ECO:0000256" key="1">
    <source>
        <dbReference type="ARBA" id="ARBA00004651"/>
    </source>
</evidence>
<dbReference type="PIRSF" id="PIRSF002808">
    <property type="entry name" value="Hexose_phosphate_transp"/>
    <property type="match status" value="1"/>
</dbReference>
<feature type="transmembrane region" description="Helical" evidence="7">
    <location>
        <begin position="293"/>
        <end position="312"/>
    </location>
</feature>
<keyword evidence="10" id="KW-1185">Reference proteome</keyword>
<dbReference type="PANTHER" id="PTHR11662">
    <property type="entry name" value="SOLUTE CARRIER FAMILY 17"/>
    <property type="match status" value="1"/>
</dbReference>
<feature type="transmembrane region" description="Helical" evidence="7">
    <location>
        <begin position="253"/>
        <end position="273"/>
    </location>
</feature>
<evidence type="ECO:0000256" key="3">
    <source>
        <dbReference type="ARBA" id="ARBA00022475"/>
    </source>
</evidence>
<feature type="transmembrane region" description="Helical" evidence="7">
    <location>
        <begin position="12"/>
        <end position="31"/>
    </location>
</feature>
<evidence type="ECO:0000256" key="4">
    <source>
        <dbReference type="ARBA" id="ARBA00022692"/>
    </source>
</evidence>
<dbReference type="Proteomes" id="UP001307168">
    <property type="component" value="Unassembled WGS sequence"/>
</dbReference>
<dbReference type="RefSeq" id="WP_262870458.1">
    <property type="nucleotide sequence ID" value="NZ_JARNBH010000019.1"/>
</dbReference>
<sequence>MQNSLQKKTRFRWVVMLLIFLTYMIAGADRANISVVIPYFQKEFELSNTDIGAMASLFYIGYAIIQIPAGFIYSKFGTRKIFTFSMIVTSAATLFIGTASSALQLKIGRILLGVAEGPLPVGIISTINRWFPGKEKGTATGIYMSAIKFAPAIVPPLCAYIIYAFGWREVFYIFAIPGFIFALFWLWLVKDNPEESPHCSKEEIDYIKSEKPSTIDEKIKGNKKKYSMKWVDKIIRTKKVDFLDTNRKVFLSWNIWGCTLGYFFMVGIVYAIMTWIPTYLVNVKKYSIMEMGFVASSPWIGAMLGNLIGGWISDNIFNKRRKPLMIVTAASTIFSMYALLYAPNDPMFLSIVLLITGILLNLGYSAFLAYPMGITSKEKLPLAASIVNTGGSLGGAFAPFVVGLILDSFNWNMVFMFLSVSSLMTFILLFTIIEPMEKTKLAIEKDDHEIATS</sequence>
<keyword evidence="3" id="KW-1003">Cell membrane</keyword>
<keyword evidence="2" id="KW-0813">Transport</keyword>
<evidence type="ECO:0000256" key="7">
    <source>
        <dbReference type="SAM" id="Phobius"/>
    </source>
</evidence>
<keyword evidence="6 7" id="KW-0472">Membrane</keyword>
<dbReference type="CDD" id="cd17319">
    <property type="entry name" value="MFS_ExuT_GudP_like"/>
    <property type="match status" value="1"/>
</dbReference>
<feature type="transmembrane region" description="Helical" evidence="7">
    <location>
        <begin position="143"/>
        <end position="165"/>
    </location>
</feature>
<keyword evidence="5 7" id="KW-1133">Transmembrane helix</keyword>